<proteinExistence type="predicted"/>
<sequence>MPDYIKKMIPSAVILLIDAILFLLIPSQVKVLTDGLVTTRFMPYVVTGMIGLSAAVDLLQTFIKGRRAEAASTGKRYFSGKGFLRVVGAMAALAVYLMLMPTIGFVVDSVLLCVVTMLLLGNRNVKQILLVSVLLSFGVYCLFKLGLSLRLPAGFFFF</sequence>
<keyword evidence="4" id="KW-1185">Reference proteome</keyword>
<feature type="transmembrane region" description="Helical" evidence="1">
    <location>
        <begin position="12"/>
        <end position="29"/>
    </location>
</feature>
<evidence type="ECO:0000313" key="3">
    <source>
        <dbReference type="EMBL" id="MCC2230155.1"/>
    </source>
</evidence>
<evidence type="ECO:0000313" key="4">
    <source>
        <dbReference type="Proteomes" id="UP001198182"/>
    </source>
</evidence>
<keyword evidence="1" id="KW-1133">Transmembrane helix</keyword>
<organism evidence="3 4">
    <name type="scientific">Hominifimenecus microfluidus</name>
    <dbReference type="NCBI Taxonomy" id="2885348"/>
    <lineage>
        <taxon>Bacteria</taxon>
        <taxon>Bacillati</taxon>
        <taxon>Bacillota</taxon>
        <taxon>Clostridia</taxon>
        <taxon>Lachnospirales</taxon>
        <taxon>Lachnospiraceae</taxon>
        <taxon>Hominifimenecus</taxon>
    </lineage>
</organism>
<dbReference type="AlphaFoldDB" id="A0AAE3JED4"/>
<keyword evidence="1" id="KW-0812">Transmembrane</keyword>
<accession>A0AAE3JED4</accession>
<dbReference type="InterPro" id="IPR009936">
    <property type="entry name" value="DUF1468"/>
</dbReference>
<reference evidence="3" key="1">
    <citation type="submission" date="2021-10" db="EMBL/GenBank/DDBJ databases">
        <title>Anaerobic single-cell dispensing facilitates the cultivation of human gut bacteria.</title>
        <authorList>
            <person name="Afrizal A."/>
        </authorList>
    </citation>
    <scope>NUCLEOTIDE SEQUENCE</scope>
    <source>
        <strain evidence="3">CLA-AA-H215</strain>
    </source>
</reference>
<protein>
    <submittedName>
        <fullName evidence="3">Tripartite tricarboxylate transporter TctB family protein</fullName>
    </submittedName>
</protein>
<feature type="transmembrane region" description="Helical" evidence="1">
    <location>
        <begin position="82"/>
        <end position="99"/>
    </location>
</feature>
<gene>
    <name evidence="3" type="ORF">LKD81_03950</name>
</gene>
<feature type="transmembrane region" description="Helical" evidence="1">
    <location>
        <begin position="105"/>
        <end position="121"/>
    </location>
</feature>
<evidence type="ECO:0000256" key="1">
    <source>
        <dbReference type="SAM" id="Phobius"/>
    </source>
</evidence>
<dbReference type="Pfam" id="PF07331">
    <property type="entry name" value="TctB"/>
    <property type="match status" value="1"/>
</dbReference>
<evidence type="ECO:0000259" key="2">
    <source>
        <dbReference type="Pfam" id="PF07331"/>
    </source>
</evidence>
<feature type="transmembrane region" description="Helical" evidence="1">
    <location>
        <begin position="128"/>
        <end position="147"/>
    </location>
</feature>
<dbReference type="EMBL" id="JAJEQR010000008">
    <property type="protein sequence ID" value="MCC2230155.1"/>
    <property type="molecule type" value="Genomic_DNA"/>
</dbReference>
<keyword evidence="1" id="KW-0472">Membrane</keyword>
<comment type="caution">
    <text evidence="3">The sequence shown here is derived from an EMBL/GenBank/DDBJ whole genome shotgun (WGS) entry which is preliminary data.</text>
</comment>
<feature type="domain" description="DUF1468" evidence="2">
    <location>
        <begin position="12"/>
        <end position="152"/>
    </location>
</feature>
<dbReference type="Proteomes" id="UP001198182">
    <property type="component" value="Unassembled WGS sequence"/>
</dbReference>
<dbReference type="RefSeq" id="WP_308452864.1">
    <property type="nucleotide sequence ID" value="NZ_JAJEQR010000008.1"/>
</dbReference>
<feature type="transmembrane region" description="Helical" evidence="1">
    <location>
        <begin position="41"/>
        <end position="62"/>
    </location>
</feature>
<name>A0AAE3JED4_9FIRM</name>